<reference evidence="3" key="1">
    <citation type="submission" date="2016-11" db="UniProtKB">
        <authorList>
            <consortium name="WormBaseParasite"/>
        </authorList>
    </citation>
    <scope>IDENTIFICATION</scope>
</reference>
<sequence length="297" mass="32521">FSLINVGKLCTRASRPPVAVPCACRHPARRLPLRRSRGRGRLRTDCLSPLATMCAKLRRASAANDRPRPRRPALHEACFRAPPAAARSPTQPFLAKEGTSITSCHDERFAPGCCRCYQCVQSRQRKAEWTPAAVHEADASCAPSAAAASAATASSARRQRLPRLPRATRALCPALPRVPAGHRKGAHSYKRARRSTPLPGVRATRQALAGPEVHSQAEPALLRRLLRQLLRRTVLPLLPAIHRFTGRQVRLLEDRDWHSQTASTCKAACLPDSLVAAGFLTEGRRLLCHSRCALPAK</sequence>
<protein>
    <submittedName>
        <fullName evidence="3">Histone domain-containing protein</fullName>
    </submittedName>
</protein>
<proteinExistence type="predicted"/>
<dbReference type="WBParaSite" id="maker-unitig_41726-snap-gene-0.3-mRNA-1">
    <property type="protein sequence ID" value="maker-unitig_41726-snap-gene-0.3-mRNA-1"/>
    <property type="gene ID" value="maker-unitig_41726-snap-gene-0.3"/>
</dbReference>
<dbReference type="Proteomes" id="UP000095280">
    <property type="component" value="Unplaced"/>
</dbReference>
<accession>A0A1I8FNA0</accession>
<name>A0A1I8FNA0_9PLAT</name>
<dbReference type="AlphaFoldDB" id="A0A1I8FNA0"/>
<feature type="region of interest" description="Disordered" evidence="1">
    <location>
        <begin position="177"/>
        <end position="198"/>
    </location>
</feature>
<feature type="compositionally biased region" description="Basic residues" evidence="1">
    <location>
        <begin position="180"/>
        <end position="194"/>
    </location>
</feature>
<evidence type="ECO:0000313" key="2">
    <source>
        <dbReference type="Proteomes" id="UP000095280"/>
    </source>
</evidence>
<evidence type="ECO:0000313" key="3">
    <source>
        <dbReference type="WBParaSite" id="maker-unitig_41726-snap-gene-0.3-mRNA-1"/>
    </source>
</evidence>
<keyword evidence="2" id="KW-1185">Reference proteome</keyword>
<evidence type="ECO:0000256" key="1">
    <source>
        <dbReference type="SAM" id="MobiDB-lite"/>
    </source>
</evidence>
<organism evidence="2 3">
    <name type="scientific">Macrostomum lignano</name>
    <dbReference type="NCBI Taxonomy" id="282301"/>
    <lineage>
        <taxon>Eukaryota</taxon>
        <taxon>Metazoa</taxon>
        <taxon>Spiralia</taxon>
        <taxon>Lophotrochozoa</taxon>
        <taxon>Platyhelminthes</taxon>
        <taxon>Rhabditophora</taxon>
        <taxon>Macrostomorpha</taxon>
        <taxon>Macrostomida</taxon>
        <taxon>Macrostomidae</taxon>
        <taxon>Macrostomum</taxon>
    </lineage>
</organism>